<feature type="transmembrane region" description="Helical" evidence="5">
    <location>
        <begin position="247"/>
        <end position="266"/>
    </location>
</feature>
<dbReference type="EMBL" id="FODJ01000007">
    <property type="protein sequence ID" value="SEO42685.1"/>
    <property type="molecule type" value="Genomic_DNA"/>
</dbReference>
<comment type="subcellular location">
    <subcellularLocation>
        <location evidence="1">Membrane</location>
        <topology evidence="1">Multi-pass membrane protein</topology>
    </subcellularLocation>
</comment>
<dbReference type="Pfam" id="PF02361">
    <property type="entry name" value="CbiQ"/>
    <property type="match status" value="1"/>
</dbReference>
<reference evidence="6 7" key="1">
    <citation type="submission" date="2016-10" db="EMBL/GenBank/DDBJ databases">
        <authorList>
            <person name="de Groot N.N."/>
        </authorList>
    </citation>
    <scope>NUCLEOTIDE SEQUENCE [LARGE SCALE GENOMIC DNA]</scope>
    <source>
        <strain evidence="6 7">CGMCC 1.10434</strain>
    </source>
</reference>
<protein>
    <submittedName>
        <fullName evidence="6">Energy-coupling factor transport system permease protein</fullName>
    </submittedName>
</protein>
<dbReference type="Proteomes" id="UP000199300">
    <property type="component" value="Unassembled WGS sequence"/>
</dbReference>
<keyword evidence="2 5" id="KW-0812">Transmembrane</keyword>
<organism evidence="6 7">
    <name type="scientific">Amphibacillus marinus</name>
    <dbReference type="NCBI Taxonomy" id="872970"/>
    <lineage>
        <taxon>Bacteria</taxon>
        <taxon>Bacillati</taxon>
        <taxon>Bacillota</taxon>
        <taxon>Bacilli</taxon>
        <taxon>Bacillales</taxon>
        <taxon>Bacillaceae</taxon>
        <taxon>Amphibacillus</taxon>
    </lineage>
</organism>
<evidence type="ECO:0000313" key="7">
    <source>
        <dbReference type="Proteomes" id="UP000199300"/>
    </source>
</evidence>
<keyword evidence="4 5" id="KW-0472">Membrane</keyword>
<accession>A0A1H8PL88</accession>
<dbReference type="InterPro" id="IPR003339">
    <property type="entry name" value="ABC/ECF_trnsptr_transmembrane"/>
</dbReference>
<dbReference type="STRING" id="872970.SAMN04488134_107111"/>
<keyword evidence="3 5" id="KW-1133">Transmembrane helix</keyword>
<evidence type="ECO:0000256" key="3">
    <source>
        <dbReference type="ARBA" id="ARBA00022989"/>
    </source>
</evidence>
<keyword evidence="7" id="KW-1185">Reference proteome</keyword>
<dbReference type="CDD" id="cd16914">
    <property type="entry name" value="EcfT"/>
    <property type="match status" value="1"/>
</dbReference>
<evidence type="ECO:0000256" key="5">
    <source>
        <dbReference type="SAM" id="Phobius"/>
    </source>
</evidence>
<evidence type="ECO:0000256" key="1">
    <source>
        <dbReference type="ARBA" id="ARBA00004141"/>
    </source>
</evidence>
<dbReference type="GO" id="GO:0005886">
    <property type="term" value="C:plasma membrane"/>
    <property type="evidence" value="ECO:0007669"/>
    <property type="project" value="TreeGrafter"/>
</dbReference>
<dbReference type="AlphaFoldDB" id="A0A1H8PL88"/>
<evidence type="ECO:0000256" key="2">
    <source>
        <dbReference type="ARBA" id="ARBA00022692"/>
    </source>
</evidence>
<gene>
    <name evidence="6" type="ORF">SAMN04488134_107111</name>
</gene>
<dbReference type="RefSeq" id="WP_091497947.1">
    <property type="nucleotide sequence ID" value="NZ_FODJ01000007.1"/>
</dbReference>
<dbReference type="OrthoDB" id="8635523at2"/>
<feature type="transmembrane region" description="Helical" evidence="5">
    <location>
        <begin position="27"/>
        <end position="54"/>
    </location>
</feature>
<dbReference type="PANTHER" id="PTHR33514">
    <property type="entry name" value="PROTEIN ABCI12, CHLOROPLASTIC"/>
    <property type="match status" value="1"/>
</dbReference>
<proteinExistence type="predicted"/>
<evidence type="ECO:0000313" key="6">
    <source>
        <dbReference type="EMBL" id="SEO42685.1"/>
    </source>
</evidence>
<name>A0A1H8PL88_9BACI</name>
<dbReference type="PANTHER" id="PTHR33514:SF1">
    <property type="entry name" value="ABC TRANSPORTER PERMEASE"/>
    <property type="match status" value="1"/>
</dbReference>
<sequence>MAVTMLGYIEQNSVIHRLSGFTKLVVFLIWSSIAMLSYDTRILIALFVVSIFIFKLSKIRFAEIKFVVLFIMGFLALNTLAIYLFAPEEGVRIYGTRHLLFELNGRYTVTLEQLFYQLNIILKYIVVTPAALLFIVTTHPSEFAASLNRVGVHYKIAFAVSLALRYIPDIQRDFHMISKVQQARGVNISPAEKLGKRLKHASSIIIPLIFSSLERIDVVSNAMELRSFGKHKSRTWYSAKPLMQLDWTVLIVSLLLFALAMIITFYDGSRFYNPF</sequence>
<evidence type="ECO:0000256" key="4">
    <source>
        <dbReference type="ARBA" id="ARBA00023136"/>
    </source>
</evidence>
<feature type="transmembrane region" description="Helical" evidence="5">
    <location>
        <begin position="66"/>
        <end position="86"/>
    </location>
</feature>
<feature type="transmembrane region" description="Helical" evidence="5">
    <location>
        <begin position="114"/>
        <end position="136"/>
    </location>
</feature>